<evidence type="ECO:0000313" key="11">
    <source>
        <dbReference type="EMBL" id="MBI1622426.1"/>
    </source>
</evidence>
<proteinExistence type="inferred from homology"/>
<gene>
    <name evidence="11" type="ORF">IOD40_17330</name>
</gene>
<name>A0ABS0SGR5_9HYPH</name>
<feature type="domain" description="Tripartite ATP-independent periplasmic transporters DctQ component" evidence="10">
    <location>
        <begin position="41"/>
        <end position="171"/>
    </location>
</feature>
<organism evidence="11 12">
    <name type="scientific">Aquamicrobium zhengzhouense</name>
    <dbReference type="NCBI Taxonomy" id="2781738"/>
    <lineage>
        <taxon>Bacteria</taxon>
        <taxon>Pseudomonadati</taxon>
        <taxon>Pseudomonadota</taxon>
        <taxon>Alphaproteobacteria</taxon>
        <taxon>Hyphomicrobiales</taxon>
        <taxon>Phyllobacteriaceae</taxon>
        <taxon>Aquamicrobium</taxon>
    </lineage>
</organism>
<keyword evidence="5 9" id="KW-0812">Transmembrane</keyword>
<keyword evidence="12" id="KW-1185">Reference proteome</keyword>
<comment type="caution">
    <text evidence="11">The sequence shown here is derived from an EMBL/GenBank/DDBJ whole genome shotgun (WGS) entry which is preliminary data.</text>
</comment>
<sequence length="179" mass="18990">MTGNTENPALEDDHGRPPENAVLKVADTLCMTAAGIVLLGMMAMTFADVAGRYFLHSPLGFAYEMTQLAMATVVFLALPSVALRGLHITVGLFENAFSGWVKIVRDGLISGGMAVCCGYIAVRLARLAGRFDSFGEVTSVLRFPIGYVAWLGVGAFALSAVMIVAAYFASLRDSMRASA</sequence>
<keyword evidence="7 9" id="KW-0472">Membrane</keyword>
<dbReference type="Pfam" id="PF04290">
    <property type="entry name" value="DctQ"/>
    <property type="match status" value="1"/>
</dbReference>
<evidence type="ECO:0000259" key="10">
    <source>
        <dbReference type="Pfam" id="PF04290"/>
    </source>
</evidence>
<dbReference type="PANTHER" id="PTHR35011">
    <property type="entry name" value="2,3-DIKETO-L-GULONATE TRAP TRANSPORTER SMALL PERMEASE PROTEIN YIAM"/>
    <property type="match status" value="1"/>
</dbReference>
<evidence type="ECO:0000256" key="8">
    <source>
        <dbReference type="ARBA" id="ARBA00038436"/>
    </source>
</evidence>
<dbReference type="InterPro" id="IPR055348">
    <property type="entry name" value="DctQ"/>
</dbReference>
<feature type="transmembrane region" description="Helical" evidence="9">
    <location>
        <begin position="67"/>
        <end position="86"/>
    </location>
</feature>
<evidence type="ECO:0000256" key="9">
    <source>
        <dbReference type="RuleBase" id="RU369079"/>
    </source>
</evidence>
<evidence type="ECO:0000256" key="4">
    <source>
        <dbReference type="ARBA" id="ARBA00022519"/>
    </source>
</evidence>
<dbReference type="EMBL" id="JADGMQ010000016">
    <property type="protein sequence ID" value="MBI1622426.1"/>
    <property type="molecule type" value="Genomic_DNA"/>
</dbReference>
<dbReference type="PANTHER" id="PTHR35011:SF10">
    <property type="entry name" value="TRAP TRANSPORTER SMALL PERMEASE PROTEIN"/>
    <property type="match status" value="1"/>
</dbReference>
<comment type="similarity">
    <text evidence="8 9">Belongs to the TRAP transporter small permease family.</text>
</comment>
<evidence type="ECO:0000256" key="6">
    <source>
        <dbReference type="ARBA" id="ARBA00022989"/>
    </source>
</evidence>
<evidence type="ECO:0000256" key="1">
    <source>
        <dbReference type="ARBA" id="ARBA00004429"/>
    </source>
</evidence>
<keyword evidence="2 9" id="KW-0813">Transport</keyword>
<dbReference type="InterPro" id="IPR007387">
    <property type="entry name" value="TRAP_DctQ"/>
</dbReference>
<feature type="transmembrane region" description="Helical" evidence="9">
    <location>
        <begin position="145"/>
        <end position="169"/>
    </location>
</feature>
<evidence type="ECO:0000256" key="2">
    <source>
        <dbReference type="ARBA" id="ARBA00022448"/>
    </source>
</evidence>
<comment type="function">
    <text evidence="9">Part of the tripartite ATP-independent periplasmic (TRAP) transport system.</text>
</comment>
<keyword evidence="4 9" id="KW-0997">Cell inner membrane</keyword>
<feature type="transmembrane region" description="Helical" evidence="9">
    <location>
        <begin position="107"/>
        <end position="125"/>
    </location>
</feature>
<evidence type="ECO:0000256" key="5">
    <source>
        <dbReference type="ARBA" id="ARBA00022692"/>
    </source>
</evidence>
<dbReference type="Proteomes" id="UP000601789">
    <property type="component" value="Unassembled WGS sequence"/>
</dbReference>
<feature type="transmembrane region" description="Helical" evidence="9">
    <location>
        <begin position="25"/>
        <end position="47"/>
    </location>
</feature>
<reference evidence="11 12" key="1">
    <citation type="submission" date="2020-10" db="EMBL/GenBank/DDBJ databases">
        <title>Aquamicrobium zhengzhouensis sp. nov., a exopolysaccharide producing bacterium isolated from farmland soil.</title>
        <authorList>
            <person name="Wang X."/>
        </authorList>
    </citation>
    <scope>NUCLEOTIDE SEQUENCE [LARGE SCALE GENOMIC DNA]</scope>
    <source>
        <strain evidence="12">cd-1</strain>
    </source>
</reference>
<comment type="subunit">
    <text evidence="9">The complex comprises the extracytoplasmic solute receptor protein and the two transmembrane proteins.</text>
</comment>
<accession>A0ABS0SGR5</accession>
<protein>
    <recommendedName>
        <fullName evidence="9">TRAP transporter small permease protein</fullName>
    </recommendedName>
</protein>
<keyword evidence="3" id="KW-1003">Cell membrane</keyword>
<comment type="subcellular location">
    <subcellularLocation>
        <location evidence="1 9">Cell inner membrane</location>
        <topology evidence="1 9">Multi-pass membrane protein</topology>
    </subcellularLocation>
</comment>
<evidence type="ECO:0000256" key="3">
    <source>
        <dbReference type="ARBA" id="ARBA00022475"/>
    </source>
</evidence>
<evidence type="ECO:0000256" key="7">
    <source>
        <dbReference type="ARBA" id="ARBA00023136"/>
    </source>
</evidence>
<keyword evidence="6 9" id="KW-1133">Transmembrane helix</keyword>
<evidence type="ECO:0000313" key="12">
    <source>
        <dbReference type="Proteomes" id="UP000601789"/>
    </source>
</evidence>
<dbReference type="RefSeq" id="WP_198477967.1">
    <property type="nucleotide sequence ID" value="NZ_JADGMQ010000016.1"/>
</dbReference>